<dbReference type="InterPro" id="IPR050416">
    <property type="entry name" value="FAD-linked_Oxidoreductase"/>
</dbReference>
<evidence type="ECO:0000256" key="2">
    <source>
        <dbReference type="ARBA" id="ARBA00022630"/>
    </source>
</evidence>
<evidence type="ECO:0000313" key="7">
    <source>
        <dbReference type="EMBL" id="KAF8477759.1"/>
    </source>
</evidence>
<dbReference type="SUPFAM" id="SSF56176">
    <property type="entry name" value="FAD-binding/transporter-associated domain-like"/>
    <property type="match status" value="1"/>
</dbReference>
<sequence>MPNHHDGHAGSSLLWRALVLAEALQDHSEISQENFAAYTLSPSPTHYKVMCEKIAQYISSASQVFYPNSQEFEMDISHWANSSSQVPVCSVEPGTPDDVASILQQLARVRVPFAVKGGGHTNNLGFSSTPGVHISMTRFNHIVINKDSRTVEVGAGLTWTDVYAYLVPKGLNVVGGRINGVGIAGLTLGGGYSWKTNEYGLTVDSVTEFHLVSPNGTKMVVTEADKDLWFVLKFILKLYSQTNVWVCLLSLLRSDIPT</sequence>
<dbReference type="GO" id="GO:0071949">
    <property type="term" value="F:FAD binding"/>
    <property type="evidence" value="ECO:0007669"/>
    <property type="project" value="InterPro"/>
</dbReference>
<comment type="caution">
    <text evidence="7">The sequence shown here is derived from an EMBL/GenBank/DDBJ whole genome shotgun (WGS) entry which is preliminary data.</text>
</comment>
<proteinExistence type="inferred from homology"/>
<dbReference type="InterPro" id="IPR006094">
    <property type="entry name" value="Oxid_FAD_bind_N"/>
</dbReference>
<dbReference type="OrthoDB" id="2151789at2759"/>
<dbReference type="PANTHER" id="PTHR42973:SF13">
    <property type="entry name" value="FAD-BINDING PCMH-TYPE DOMAIN-CONTAINING PROTEIN"/>
    <property type="match status" value="1"/>
</dbReference>
<protein>
    <recommendedName>
        <fullName evidence="6">FAD-binding PCMH-type domain-containing protein</fullName>
    </recommendedName>
</protein>
<dbReference type="GO" id="GO:0016491">
    <property type="term" value="F:oxidoreductase activity"/>
    <property type="evidence" value="ECO:0007669"/>
    <property type="project" value="UniProtKB-KW"/>
</dbReference>
<dbReference type="Pfam" id="PF01565">
    <property type="entry name" value="FAD_binding_4"/>
    <property type="match status" value="1"/>
</dbReference>
<keyword evidence="2" id="KW-0285">Flavoprotein</keyword>
<dbReference type="Gene3D" id="3.30.465.10">
    <property type="match status" value="1"/>
</dbReference>
<dbReference type="InterPro" id="IPR036318">
    <property type="entry name" value="FAD-bd_PCMH-like_sf"/>
</dbReference>
<reference evidence="7" key="2">
    <citation type="journal article" date="2020" name="Nat. Commun.">
        <title>Large-scale genome sequencing of mycorrhizal fungi provides insights into the early evolution of symbiotic traits.</title>
        <authorList>
            <person name="Miyauchi S."/>
            <person name="Kiss E."/>
            <person name="Kuo A."/>
            <person name="Drula E."/>
            <person name="Kohler A."/>
            <person name="Sanchez-Garcia M."/>
            <person name="Morin E."/>
            <person name="Andreopoulos B."/>
            <person name="Barry K.W."/>
            <person name="Bonito G."/>
            <person name="Buee M."/>
            <person name="Carver A."/>
            <person name="Chen C."/>
            <person name="Cichocki N."/>
            <person name="Clum A."/>
            <person name="Culley D."/>
            <person name="Crous P.W."/>
            <person name="Fauchery L."/>
            <person name="Girlanda M."/>
            <person name="Hayes R.D."/>
            <person name="Keri Z."/>
            <person name="LaButti K."/>
            <person name="Lipzen A."/>
            <person name="Lombard V."/>
            <person name="Magnuson J."/>
            <person name="Maillard F."/>
            <person name="Murat C."/>
            <person name="Nolan M."/>
            <person name="Ohm R.A."/>
            <person name="Pangilinan J."/>
            <person name="Pereira M.F."/>
            <person name="Perotto S."/>
            <person name="Peter M."/>
            <person name="Pfister S."/>
            <person name="Riley R."/>
            <person name="Sitrit Y."/>
            <person name="Stielow J.B."/>
            <person name="Szollosi G."/>
            <person name="Zifcakova L."/>
            <person name="Stursova M."/>
            <person name="Spatafora J.W."/>
            <person name="Tedersoo L."/>
            <person name="Vaario L.M."/>
            <person name="Yamada A."/>
            <person name="Yan M."/>
            <person name="Wang P."/>
            <person name="Xu J."/>
            <person name="Bruns T."/>
            <person name="Baldrian P."/>
            <person name="Vilgalys R."/>
            <person name="Dunand C."/>
            <person name="Henrissat B."/>
            <person name="Grigoriev I.V."/>
            <person name="Hibbett D."/>
            <person name="Nagy L.G."/>
            <person name="Martin F.M."/>
        </authorList>
    </citation>
    <scope>NUCLEOTIDE SEQUENCE</scope>
    <source>
        <strain evidence="7">Prilba</strain>
    </source>
</reference>
<evidence type="ECO:0000256" key="1">
    <source>
        <dbReference type="ARBA" id="ARBA00005466"/>
    </source>
</evidence>
<gene>
    <name evidence="7" type="ORF">DFH94DRAFT_92260</name>
</gene>
<reference evidence="7" key="1">
    <citation type="submission" date="2019-10" db="EMBL/GenBank/DDBJ databases">
        <authorList>
            <consortium name="DOE Joint Genome Institute"/>
            <person name="Kuo A."/>
            <person name="Miyauchi S."/>
            <person name="Kiss E."/>
            <person name="Drula E."/>
            <person name="Kohler A."/>
            <person name="Sanchez-Garcia M."/>
            <person name="Andreopoulos B."/>
            <person name="Barry K.W."/>
            <person name="Bonito G."/>
            <person name="Buee M."/>
            <person name="Carver A."/>
            <person name="Chen C."/>
            <person name="Cichocki N."/>
            <person name="Clum A."/>
            <person name="Culley D."/>
            <person name="Crous P.W."/>
            <person name="Fauchery L."/>
            <person name="Girlanda M."/>
            <person name="Hayes R."/>
            <person name="Keri Z."/>
            <person name="LaButti K."/>
            <person name="Lipzen A."/>
            <person name="Lombard V."/>
            <person name="Magnuson J."/>
            <person name="Maillard F."/>
            <person name="Morin E."/>
            <person name="Murat C."/>
            <person name="Nolan M."/>
            <person name="Ohm R."/>
            <person name="Pangilinan J."/>
            <person name="Pereira M."/>
            <person name="Perotto S."/>
            <person name="Peter M."/>
            <person name="Riley R."/>
            <person name="Sitrit Y."/>
            <person name="Stielow B."/>
            <person name="Szollosi G."/>
            <person name="Zifcakova L."/>
            <person name="Stursova M."/>
            <person name="Spatafora J.W."/>
            <person name="Tedersoo L."/>
            <person name="Vaario L.-M."/>
            <person name="Yamada A."/>
            <person name="Yan M."/>
            <person name="Wang P."/>
            <person name="Xu J."/>
            <person name="Bruns T."/>
            <person name="Baldrian P."/>
            <person name="Vilgalys R."/>
            <person name="Henrissat B."/>
            <person name="Grigoriev I.V."/>
            <person name="Hibbett D."/>
            <person name="Nagy L.G."/>
            <person name="Martin F.M."/>
        </authorList>
    </citation>
    <scope>NUCLEOTIDE SEQUENCE</scope>
    <source>
        <strain evidence="7">Prilba</strain>
    </source>
</reference>
<organism evidence="7 8">
    <name type="scientific">Russula ochroleuca</name>
    <dbReference type="NCBI Taxonomy" id="152965"/>
    <lineage>
        <taxon>Eukaryota</taxon>
        <taxon>Fungi</taxon>
        <taxon>Dikarya</taxon>
        <taxon>Basidiomycota</taxon>
        <taxon>Agaricomycotina</taxon>
        <taxon>Agaricomycetes</taxon>
        <taxon>Russulales</taxon>
        <taxon>Russulaceae</taxon>
        <taxon>Russula</taxon>
    </lineage>
</organism>
<evidence type="ECO:0000313" key="8">
    <source>
        <dbReference type="Proteomes" id="UP000759537"/>
    </source>
</evidence>
<accession>A0A9P5MSP4</accession>
<evidence type="ECO:0000259" key="6">
    <source>
        <dbReference type="PROSITE" id="PS51387"/>
    </source>
</evidence>
<feature type="signal peptide" evidence="5">
    <location>
        <begin position="1"/>
        <end position="21"/>
    </location>
</feature>
<dbReference type="InterPro" id="IPR016169">
    <property type="entry name" value="FAD-bd_PCMH_sub2"/>
</dbReference>
<dbReference type="EMBL" id="WHVB01000013">
    <property type="protein sequence ID" value="KAF8477759.1"/>
    <property type="molecule type" value="Genomic_DNA"/>
</dbReference>
<dbReference type="PROSITE" id="PS51387">
    <property type="entry name" value="FAD_PCMH"/>
    <property type="match status" value="1"/>
</dbReference>
<dbReference type="PANTHER" id="PTHR42973">
    <property type="entry name" value="BINDING OXIDOREDUCTASE, PUTATIVE (AFU_ORTHOLOGUE AFUA_1G17690)-RELATED"/>
    <property type="match status" value="1"/>
</dbReference>
<evidence type="ECO:0000256" key="4">
    <source>
        <dbReference type="ARBA" id="ARBA00023002"/>
    </source>
</evidence>
<keyword evidence="8" id="KW-1185">Reference proteome</keyword>
<comment type="similarity">
    <text evidence="1">Belongs to the oxygen-dependent FAD-linked oxidoreductase family.</text>
</comment>
<keyword evidence="3" id="KW-0274">FAD</keyword>
<dbReference type="AlphaFoldDB" id="A0A9P5MSP4"/>
<dbReference type="InterPro" id="IPR016166">
    <property type="entry name" value="FAD-bd_PCMH"/>
</dbReference>
<feature type="domain" description="FAD-binding PCMH-type" evidence="6">
    <location>
        <begin position="83"/>
        <end position="258"/>
    </location>
</feature>
<keyword evidence="4" id="KW-0560">Oxidoreductase</keyword>
<evidence type="ECO:0000256" key="3">
    <source>
        <dbReference type="ARBA" id="ARBA00022827"/>
    </source>
</evidence>
<keyword evidence="5" id="KW-0732">Signal</keyword>
<dbReference type="Proteomes" id="UP000759537">
    <property type="component" value="Unassembled WGS sequence"/>
</dbReference>
<evidence type="ECO:0000256" key="5">
    <source>
        <dbReference type="SAM" id="SignalP"/>
    </source>
</evidence>
<feature type="chain" id="PRO_5040442987" description="FAD-binding PCMH-type domain-containing protein" evidence="5">
    <location>
        <begin position="22"/>
        <end position="258"/>
    </location>
</feature>
<name>A0A9P5MSP4_9AGAM</name>